<dbReference type="PANTHER" id="PTHR43792">
    <property type="entry name" value="GNAT FAMILY, PUTATIVE (AFU_ORTHOLOGUE AFUA_3G00765)-RELATED-RELATED"/>
    <property type="match status" value="1"/>
</dbReference>
<proteinExistence type="predicted"/>
<organism evidence="2 3">
    <name type="scientific">Roseibium algicola</name>
    <dbReference type="NCBI Taxonomy" id="2857014"/>
    <lineage>
        <taxon>Bacteria</taxon>
        <taxon>Pseudomonadati</taxon>
        <taxon>Pseudomonadota</taxon>
        <taxon>Alphaproteobacteria</taxon>
        <taxon>Hyphomicrobiales</taxon>
        <taxon>Stappiaceae</taxon>
        <taxon>Roseibium</taxon>
    </lineage>
</organism>
<evidence type="ECO:0000313" key="2">
    <source>
        <dbReference type="EMBL" id="AQQ05816.1"/>
    </source>
</evidence>
<protein>
    <recommendedName>
        <fullName evidence="1">N-acetyltransferase domain-containing protein</fullName>
    </recommendedName>
</protein>
<dbReference type="RefSeq" id="WP_167579580.1">
    <property type="nucleotide sequence ID" value="NZ_CP019630.1"/>
</dbReference>
<reference evidence="2 3" key="1">
    <citation type="submission" date="2017-02" db="EMBL/GenBank/DDBJ databases">
        <authorList>
            <person name="Jeong S."/>
        </authorList>
    </citation>
    <scope>NUCLEOTIDE SEQUENCE [LARGE SCALE GENOMIC DNA]</scope>
    <source>
        <strain evidence="2 3">RMAR6-6</strain>
    </source>
</reference>
<gene>
    <name evidence="2" type="ORF">B0E33_21435</name>
</gene>
<evidence type="ECO:0000259" key="1">
    <source>
        <dbReference type="PROSITE" id="PS51186"/>
    </source>
</evidence>
<feature type="domain" description="N-acetyltransferase" evidence="1">
    <location>
        <begin position="11"/>
        <end position="169"/>
    </location>
</feature>
<dbReference type="InterPro" id="IPR000182">
    <property type="entry name" value="GNAT_dom"/>
</dbReference>
<keyword evidence="3" id="KW-1185">Reference proteome</keyword>
<sequence>MNTPILTTGRLRLLPFSEDDFPLLQDLHSDPEVNRYLSPGPAIMDPAEVRRRLANYVGDHRVTGMSKWKLETVEGAFIGRAGFSFERNPEGYELGYSLKRSAWGQGYASEIARALVGWFFDTTQNDHMLAYAVAEHKASQRVMQKAGLHFWREIRKHGLHCRFYRITRRQYLQSLEPGTGG</sequence>
<dbReference type="Proteomes" id="UP000188174">
    <property type="component" value="Chromosome"/>
</dbReference>
<dbReference type="SUPFAM" id="SSF55729">
    <property type="entry name" value="Acyl-CoA N-acyltransferases (Nat)"/>
    <property type="match status" value="1"/>
</dbReference>
<dbReference type="InterPro" id="IPR016181">
    <property type="entry name" value="Acyl_CoA_acyltransferase"/>
</dbReference>
<dbReference type="PROSITE" id="PS51186">
    <property type="entry name" value="GNAT"/>
    <property type="match status" value="1"/>
</dbReference>
<dbReference type="EMBL" id="CP019630">
    <property type="protein sequence ID" value="AQQ05816.1"/>
    <property type="molecule type" value="Genomic_DNA"/>
</dbReference>
<dbReference type="Pfam" id="PF13302">
    <property type="entry name" value="Acetyltransf_3"/>
    <property type="match status" value="1"/>
</dbReference>
<evidence type="ECO:0000313" key="3">
    <source>
        <dbReference type="Proteomes" id="UP000188174"/>
    </source>
</evidence>
<name>A0ABN4WZJ5_9HYPH</name>
<dbReference type="InterPro" id="IPR051531">
    <property type="entry name" value="N-acetyltransferase"/>
</dbReference>
<dbReference type="PANTHER" id="PTHR43792:SF1">
    <property type="entry name" value="N-ACETYLTRANSFERASE DOMAIN-CONTAINING PROTEIN"/>
    <property type="match status" value="1"/>
</dbReference>
<dbReference type="Gene3D" id="3.40.630.30">
    <property type="match status" value="1"/>
</dbReference>
<accession>A0ABN4WZJ5</accession>